<dbReference type="InterPro" id="IPR043070">
    <property type="entry name" value="Spidroin_repeat"/>
</dbReference>
<evidence type="ECO:0000256" key="1">
    <source>
        <dbReference type="SAM" id="SignalP"/>
    </source>
</evidence>
<name>A0AAV1YSE5_9ARAC</name>
<keyword evidence="3" id="KW-1185">Reference proteome</keyword>
<sequence>MKSSTILGLFLALFTIEKLNARTLFFDERLYPEVQEFENNLLSLILSQPVDSLQETQLTKIIDSLLQLMFDGRRFVYDKIQPYSTNFAFLAAEKLHEKVNHSFKNGALYTKPELFHRFLEEFKRAKKTDDCVLKPNHMDCVSLIVGSLNSDAISSNDAKDGYDFFQLFTSILNDNASVESSGNSYDNHMIEKKLEKALPKLANKNIKTTRSHLKQSFDTINAIRNITNNLQDKLQSSRLFCLIFNYNLPVNKASEYLNCFVKSVTSIKELDLFNGSHIPHVFVRNDQITTFNYTTQFYANIFSSAVSEFVRKHASKVGLNFISLISNLPKRITNAFSDNFFHGCSEEKLYANTSEIDVEIYQKSFGLTTAKYFSQSQLEITFNVTHKIKILVGHSNKHKSRIILALKLTLLSLTKTFGIPDNLFLAVFNKSSALFEKSLCEIFLTYTVLDIIQTLNGVKGFYDFNSSKQLLVFSRILVQRFRENFETLESQFHDEQDSATMDLHQENSTQMKRPVEIHTKISMDFIETLNQSLKTSKRFELFQNETIYKELHGSSLVFAKHIYRAILSHQLFRNMFYHNSKYVSKFCSCVIVYHFSDALKLESYKILSLIDIFTEILGSYSLNEEKFAQNFAIQIAFWFNFNGLLFKDNVFTLSISIADIVLKYMRSCNDLKVDEDNPVHYRYKREVAFSTQTDDNTEILPTSSNSPGFKRHRFFPSTNMLEVESKGDHIYHPRRIETPVQNDSDDSILMTSSINSGFDKIYHSPSIEVKEESNEDDLHKHHLRKRDIAFSIQIDNVTLSPPLSIHSQEFKEKRPLLDIKMNSNKNLSHSNSLKKEIESTDKANDSNSLISLKDSFKSLLHYNLISSSAFKEIMHSNMSISCAMIYAQEIARVLLKNSPWSTLNETSVISALTEKIPSKIEYITALDFVDIFANRISDIAEKFSLIEKNRLNDLATAAANSITSYFTKRISNDFLKSGNRNLCKTDTNLGLKSEEKFHSKMNLVNQTLLNSFKYKVSGTFLQKESNNESQLSVNYEKVNTDNNITDLLSEKFANILQKNLISSGKFLKAFYDGLPFPVASAYAFSMAKSLASCSELQSIDEAEFSLAFEAALNTIVAQPTLQLYSHTFSSEIAKLLSKEGMLQEYSLTEKANLVANAMVRGLPVEILSSDQNKFSLNSVKDISARNTGIEEKHSKTERESDITHNQIEFSKSMRIQLKNSTNFTSVFYTGFPRDKAVRYFFGIVEVLVSHLNLSKLLVSSFDQDFDRDLKLLNEYPKTEDYINFLIMKVTSLFTSCGIMNEIETAKLSQVSLDVILLALYREWQPDDYCLEFGMAHEKGNTLVLGELLCHKLLASKIFKNSFRNMTPREIAAAYVFSMAESLLKDFKDIPESAMSVAFVKGMYAVKQTPTTSKYAAAFAYEIARIFENYDTISWDKMSETVEAISQGMLSGLPADISSKSEKQPRLINKIQNNVTLIHLIQKFGKQAENFTLSDIIRFELLSSKPFNETFNGSISFHESFELAELISTALASVSELQIARNFTYTLPYYILIRNQEIRRPYEYACSLSKTTVKVLEELNVLVNHEAQTFLKIANAIINALEDRMNYNILQGDPPDCCILLSTIKDMRKNKNANKLLEDKFMKFCSKTISELVYYNFVSSKLFKQFFSLIKFDNLNSNTVNFFTSCVTNSTAFSRAEIKARKESLTNALKISKTNATIEKFARSFSNETTFLLSKSSIYQTNGIVSAATSLSNSIMKCISRLKKKENSEVENHLAFNSHLTHNNIPEQSEQIDPYSESFSVDNKPDSVNSLSILNNNSNSSADADSLEILKRLLTNQELLSLTSNSLQTSFLTMNKKEKQAIRVANMKNEKTIILFYRFLLYNLRTSKAFQANLLNELKEVPVKNLASAISKYIINIPDFSSITEQHSFQTYNMSLHLIGSEMNSVKLTNELALATTNLLLYYDLLESNKLIAQAALASIAINKALFYVLGKLDEKHNLNAGERLRNSLKSKTSSFGGKEKQNGNSGSEELLFNEILFSGLSSSRLFLKVFNSNLTKDSATECFPQLAKQLSKVMKHCFIRRKYIDLYQKIVVLTQKKANTTDYVKIFTDFLYQILKFSECAESEKLPYQAFDMFNALSSGLSRCLVSKERIASKKYKLADVKPATMNFENFLYNFCVSSQHFCQVFNPWTSQAHAQIYGRAIASSVSKMPIFSHALEKLLTYLYSKELKKLETASCSVYSKMFSVHTTNVLRKYLVQSRVVLQASATLAAMSKGIQSASHRLSKAYSILYKEITSFNLFWENFGEKDEALLKSILYNTPITEIISKEKGNRSLILNFTKLLMYNLMSSKMFIRTFNRYTSHSRASKCAFAIANSINNNLNSTFISTDLIQAFDTSLYKLQGHVTSQAYASIFSSSISDLFYQKNILTESKLLPLSFNVSNAINTALFRLSSMKKFQKKVLHNNNSKTIVTSTPSFQKQSKSKRVRVPINQQTMSNASSQFPSRILFEESLKHFLLSSNILSEYLQLQLECSEATNYSSKMAEFVRNMSQLNLEFLHPLIESYSRILNSLHGKSNIEECTVRIASTTSEMLMKQNFLEPGREILQAALTSKTLNSAILESGTSNCSNERTKNISTMRANISAEESDTEIFSKMLHTNLKSFFENFLITTCKNYTIIYAEEMAKSLTNLAGKASISNQHFLRELLKEPLFNNTLKGSLESLSANVSSLVASFLKLSNYLIRDRLIPQAVTVTQSLRKALLRATIRLNSMPKSSCKEESGIPLKIVFKKSLEHNLLSAKTFYNFFDSERKIEDLKICSAEISQSLNSIISMNPEEICLLQKSLKDVFLEIRPMKNNKLYAHFISTIISSLYEEKNVLQSNSVVSQAAFTSYALIKGIQKSLDKFKIIDQKNNIFSLDAINLHSYKEDFAARKNIYMNRVNYSYKEDHSNHTSQHSLMNTTEIHPQKYTSLKIGLTEELRNRSIYTETVFTDCLIYNLLSSSAVQKIIKFQSKCSNSSFFAIKIAESVANYSNMNINTTHMLTKSYDELLSLKSEDKDELARKIALLTTKALSSQKLFNPSRLMVEAAIIGNAITKSIENAWIECLKNYTDSKANGMGSTFFNLELFKKSLFYNLKSQASVAYFLENVSENEVISFARVMSKSLTSILKENNKQNENLLSLSLKEALTREKNKDPSKLSAISSAITLFLNEKNYLIDGRLVTQAAIVSNAISKGILIVVIEPNSIPKDSTGEKSKPSVETIFQNSFEHNLLSAKIFKHFFSHHKRISDLKECASEITRSIKSLIHMNKKKIKLFEMTLKNLLLQMKEVKNIQIDAKIVSKVVSQLFREQNVLNSTRIVLQAASASSAVLKGISRVTGEISHEKKPNFSISSPKTVSLKHPDSLLEKFRSALQYNMLSSKIFNLLRYTRTSTEITSYAEEMSKAVAVLVNVGELKIQSLMTEYERIMSLMEAKSLESYIEEMSFATTAYLYEENFLVSNRLVIDAAIVSNSLRSGIVKALRKHIENSSVSYTAKGFHLRALPENKKHKCYLVFREIFHYNLMSFSSCKNVFSAYSKGIDSRSTSFINDVASFIAELTGIDDRKMLLLIDTLKDTLRSFSMKTKLNAFLYATSSITAEEFCTNQEVEFSRLIYETALSSKVLCDRISAMSYDNNNSKLRKNAMNYTNEIGNKMVSTAFQNTLYRSLLSSKILRTFLLCDCSPNQLSCLAERLSEAITGFYKPGLFTQLSLTKRLIQDLRMSNNKCETLNVQALISTVTNFMANATILNTNDSFSQKNFSEDFRKAIEKAMINNSFNPSALTLLPQNNTKIKNEINYCQTNIEKIASFTSNFTKTRLRKNSELLCERFTNDGASSLEDRYLSSIYYNLKSARVFKFAFKSYSSKEISNKFATQIAHAVADTKKCSTSNKEVLERLYQNSLLFLHPNEEINDFACTVALTTSMACYDPDREKNSFSASLISNAICASLRSAVSKNRF</sequence>
<organism evidence="2 3">
    <name type="scientific">Larinioides sclopetarius</name>
    <dbReference type="NCBI Taxonomy" id="280406"/>
    <lineage>
        <taxon>Eukaryota</taxon>
        <taxon>Metazoa</taxon>
        <taxon>Ecdysozoa</taxon>
        <taxon>Arthropoda</taxon>
        <taxon>Chelicerata</taxon>
        <taxon>Arachnida</taxon>
        <taxon>Araneae</taxon>
        <taxon>Araneomorphae</taxon>
        <taxon>Entelegynae</taxon>
        <taxon>Araneoidea</taxon>
        <taxon>Araneidae</taxon>
        <taxon>Larinioides</taxon>
    </lineage>
</organism>
<evidence type="ECO:0000313" key="2">
    <source>
        <dbReference type="EMBL" id="CAL1261657.1"/>
    </source>
</evidence>
<feature type="chain" id="PRO_5043572952" evidence="1">
    <location>
        <begin position="22"/>
        <end position="3989"/>
    </location>
</feature>
<evidence type="ECO:0000313" key="3">
    <source>
        <dbReference type="Proteomes" id="UP001497382"/>
    </source>
</evidence>
<protein>
    <submittedName>
        <fullName evidence="2">Uncharacterized protein</fullName>
    </submittedName>
</protein>
<dbReference type="EMBL" id="CAXIEN010000003">
    <property type="protein sequence ID" value="CAL1261657.1"/>
    <property type="molecule type" value="Genomic_DNA"/>
</dbReference>
<keyword evidence="1" id="KW-0732">Signal</keyword>
<reference evidence="2 3" key="1">
    <citation type="submission" date="2024-04" db="EMBL/GenBank/DDBJ databases">
        <authorList>
            <person name="Rising A."/>
            <person name="Reimegard J."/>
            <person name="Sonavane S."/>
            <person name="Akerstrom W."/>
            <person name="Nylinder S."/>
            <person name="Hedman E."/>
            <person name="Kallberg Y."/>
        </authorList>
    </citation>
    <scope>NUCLEOTIDE SEQUENCE [LARGE SCALE GENOMIC DNA]</scope>
</reference>
<comment type="caution">
    <text evidence="2">The sequence shown here is derived from an EMBL/GenBank/DDBJ whole genome shotgun (WGS) entry which is preliminary data.</text>
</comment>
<proteinExistence type="predicted"/>
<dbReference type="Proteomes" id="UP001497382">
    <property type="component" value="Unassembled WGS sequence"/>
</dbReference>
<dbReference type="Gene3D" id="1.10.274.60">
    <property type="entry name" value="Spidroin, repetitive domain"/>
    <property type="match status" value="5"/>
</dbReference>
<gene>
    <name evidence="2" type="ORF">LARSCL_LOCUS534</name>
</gene>
<accession>A0AAV1YSE5</accession>
<feature type="signal peptide" evidence="1">
    <location>
        <begin position="1"/>
        <end position="21"/>
    </location>
</feature>